<feature type="compositionally biased region" description="Basic and acidic residues" evidence="1">
    <location>
        <begin position="183"/>
        <end position="199"/>
    </location>
</feature>
<feature type="region of interest" description="Disordered" evidence="1">
    <location>
        <begin position="183"/>
        <end position="213"/>
    </location>
</feature>
<dbReference type="Proteomes" id="UP000799424">
    <property type="component" value="Unassembled WGS sequence"/>
</dbReference>
<dbReference type="OrthoDB" id="5426563at2759"/>
<feature type="region of interest" description="Disordered" evidence="1">
    <location>
        <begin position="439"/>
        <end position="487"/>
    </location>
</feature>
<feature type="region of interest" description="Disordered" evidence="1">
    <location>
        <begin position="663"/>
        <end position="720"/>
    </location>
</feature>
<keyword evidence="3" id="KW-1185">Reference proteome</keyword>
<dbReference type="AlphaFoldDB" id="A0A6A6ZME9"/>
<accession>A0A6A6ZME9</accession>
<gene>
    <name evidence="2" type="ORF">CC86DRAFT_448494</name>
</gene>
<sequence length="720" mass="79092">MNWTGGTLQRTKNANKGVVQRQKAHFARVRTYLQNGSNTSIAPFRPSYLQNDDSFELAGHLPSFGSGSVRHTGHSARHHRDTPDQGLPPDCEARDSGRPAKVHYEYISPEASHRPGLTAKSLKRSPEYQQQEKRRADETDSEFQLLEANRKRLLRQNDWIGVTPSRAVNLNFLSRLEKSKIGRRREVDGKHGATTRRGDPSGFATQRAHPTDDQYTGPLEQGAMQANATGIRVRIGTDALTTACSTQAVGRNLSHASSDAMLFDQPASGVERQDMLEIARERPDDAAYSGKSVNDRQPTWADEQARGGPRHLCRLEASNHSCEPDLHGPRNQQRVIASAEGVPEGTSRDRSTPSFRITQQVEGVEHPLRLVFVTPTSDPNIRSHHTLQSDGNGVDTAHAGMSETGSKHHLGNGPDIGFESEAKSASAIVDERPWKSLFDIPENSSSHTTTSKTSGKSMVHHHFTARRREAESTRWSQHATQGNDTLSSSLVSASLPSLKQGSQTRVPAHVLGTDLQHRNKVAVGKVNEEEKQWEDFIFGSDKRSSSETSIEHRESSVHRTWKDSSGYLPLSAAVSSLRSTPFRATSGRAPRMSDRVHDAARPRTISSPAAMSAGFIEELSDEEQGNDTAELNAFGEQFVTHASLHNNASGETDLISSRMFSDTVTSRSGLDPPGDGTDSLLGHVNASNSQPARKTKRPSSWDIPDSDEGRLHLVDRDSFD</sequence>
<feature type="compositionally biased region" description="Polar residues" evidence="1">
    <location>
        <begin position="473"/>
        <end position="485"/>
    </location>
</feature>
<proteinExistence type="predicted"/>
<evidence type="ECO:0000313" key="2">
    <source>
        <dbReference type="EMBL" id="KAF2822086.1"/>
    </source>
</evidence>
<feature type="compositionally biased region" description="Basic residues" evidence="1">
    <location>
        <begin position="71"/>
        <end position="80"/>
    </location>
</feature>
<dbReference type="EMBL" id="MU006235">
    <property type="protein sequence ID" value="KAF2822086.1"/>
    <property type="molecule type" value="Genomic_DNA"/>
</dbReference>
<protein>
    <submittedName>
        <fullName evidence="2">Uncharacterized protein</fullName>
    </submittedName>
</protein>
<feature type="compositionally biased region" description="Basic and acidic residues" evidence="1">
    <location>
        <begin position="707"/>
        <end position="720"/>
    </location>
</feature>
<feature type="compositionally biased region" description="Basic and acidic residues" evidence="1">
    <location>
        <begin position="91"/>
        <end position="104"/>
    </location>
</feature>
<feature type="region of interest" description="Disordered" evidence="1">
    <location>
        <begin position="66"/>
        <end position="141"/>
    </location>
</feature>
<organism evidence="2 3">
    <name type="scientific">Ophiobolus disseminans</name>
    <dbReference type="NCBI Taxonomy" id="1469910"/>
    <lineage>
        <taxon>Eukaryota</taxon>
        <taxon>Fungi</taxon>
        <taxon>Dikarya</taxon>
        <taxon>Ascomycota</taxon>
        <taxon>Pezizomycotina</taxon>
        <taxon>Dothideomycetes</taxon>
        <taxon>Pleosporomycetidae</taxon>
        <taxon>Pleosporales</taxon>
        <taxon>Pleosporineae</taxon>
        <taxon>Phaeosphaeriaceae</taxon>
        <taxon>Ophiobolus</taxon>
    </lineage>
</organism>
<evidence type="ECO:0000256" key="1">
    <source>
        <dbReference type="SAM" id="MobiDB-lite"/>
    </source>
</evidence>
<feature type="compositionally biased region" description="Low complexity" evidence="1">
    <location>
        <begin position="444"/>
        <end position="457"/>
    </location>
</feature>
<name>A0A6A6ZME9_9PLEO</name>
<feature type="region of interest" description="Disordered" evidence="1">
    <location>
        <begin position="285"/>
        <end position="306"/>
    </location>
</feature>
<evidence type="ECO:0000313" key="3">
    <source>
        <dbReference type="Proteomes" id="UP000799424"/>
    </source>
</evidence>
<feature type="region of interest" description="Disordered" evidence="1">
    <location>
        <begin position="542"/>
        <end position="562"/>
    </location>
</feature>
<reference evidence="2" key="1">
    <citation type="journal article" date="2020" name="Stud. Mycol.">
        <title>101 Dothideomycetes genomes: a test case for predicting lifestyles and emergence of pathogens.</title>
        <authorList>
            <person name="Haridas S."/>
            <person name="Albert R."/>
            <person name="Binder M."/>
            <person name="Bloem J."/>
            <person name="Labutti K."/>
            <person name="Salamov A."/>
            <person name="Andreopoulos B."/>
            <person name="Baker S."/>
            <person name="Barry K."/>
            <person name="Bills G."/>
            <person name="Bluhm B."/>
            <person name="Cannon C."/>
            <person name="Castanera R."/>
            <person name="Culley D."/>
            <person name="Daum C."/>
            <person name="Ezra D."/>
            <person name="Gonzalez J."/>
            <person name="Henrissat B."/>
            <person name="Kuo A."/>
            <person name="Liang C."/>
            <person name="Lipzen A."/>
            <person name="Lutzoni F."/>
            <person name="Magnuson J."/>
            <person name="Mondo S."/>
            <person name="Nolan M."/>
            <person name="Ohm R."/>
            <person name="Pangilinan J."/>
            <person name="Park H.-J."/>
            <person name="Ramirez L."/>
            <person name="Alfaro M."/>
            <person name="Sun H."/>
            <person name="Tritt A."/>
            <person name="Yoshinaga Y."/>
            <person name="Zwiers L.-H."/>
            <person name="Turgeon B."/>
            <person name="Goodwin S."/>
            <person name="Spatafora J."/>
            <person name="Crous P."/>
            <person name="Grigoriev I."/>
        </authorList>
    </citation>
    <scope>NUCLEOTIDE SEQUENCE</scope>
    <source>
        <strain evidence="2">CBS 113818</strain>
    </source>
</reference>
<feature type="compositionally biased region" description="Basic and acidic residues" evidence="1">
    <location>
        <begin position="124"/>
        <end position="138"/>
    </location>
</feature>